<gene>
    <name evidence="3" type="ORF">KZ820_06015</name>
</gene>
<feature type="domain" description="Glycosyltransferase subfamily 4-like N-terminal" evidence="2">
    <location>
        <begin position="39"/>
        <end position="204"/>
    </location>
</feature>
<evidence type="ECO:0000256" key="1">
    <source>
        <dbReference type="SAM" id="MobiDB-lite"/>
    </source>
</evidence>
<protein>
    <submittedName>
        <fullName evidence="3">Glycosyltransferase family 1 protein</fullName>
    </submittedName>
</protein>
<evidence type="ECO:0000259" key="2">
    <source>
        <dbReference type="Pfam" id="PF13439"/>
    </source>
</evidence>
<dbReference type="InterPro" id="IPR050194">
    <property type="entry name" value="Glycosyltransferase_grp1"/>
</dbReference>
<dbReference type="Pfam" id="PF13439">
    <property type="entry name" value="Glyco_transf_4"/>
    <property type="match status" value="1"/>
</dbReference>
<name>A0ABS7BL10_9SPHN</name>
<dbReference type="Proteomes" id="UP000759103">
    <property type="component" value="Unassembled WGS sequence"/>
</dbReference>
<dbReference type="EMBL" id="JAHXZN010000001">
    <property type="protein sequence ID" value="MBW6530287.1"/>
    <property type="molecule type" value="Genomic_DNA"/>
</dbReference>
<organism evidence="3 4">
    <name type="scientific">Sphingomonas citri</name>
    <dbReference type="NCBI Taxonomy" id="2862499"/>
    <lineage>
        <taxon>Bacteria</taxon>
        <taxon>Pseudomonadati</taxon>
        <taxon>Pseudomonadota</taxon>
        <taxon>Alphaproteobacteria</taxon>
        <taxon>Sphingomonadales</taxon>
        <taxon>Sphingomonadaceae</taxon>
        <taxon>Sphingomonas</taxon>
    </lineage>
</organism>
<reference evidence="3 4" key="1">
    <citation type="submission" date="2021-07" db="EMBL/GenBank/DDBJ databases">
        <title>Sphingomonas sp.</title>
        <authorList>
            <person name="Feng G."/>
            <person name="Li J."/>
            <person name="Pan M."/>
        </authorList>
    </citation>
    <scope>NUCLEOTIDE SEQUENCE [LARGE SCALE GENOMIC DNA]</scope>
    <source>
        <strain evidence="3 4">RRHST34</strain>
    </source>
</reference>
<keyword evidence="4" id="KW-1185">Reference proteome</keyword>
<proteinExistence type="predicted"/>
<dbReference type="RefSeq" id="WP_219747667.1">
    <property type="nucleotide sequence ID" value="NZ_JAHXZN010000001.1"/>
</dbReference>
<evidence type="ECO:0000313" key="4">
    <source>
        <dbReference type="Proteomes" id="UP000759103"/>
    </source>
</evidence>
<feature type="region of interest" description="Disordered" evidence="1">
    <location>
        <begin position="1"/>
        <end position="21"/>
    </location>
</feature>
<accession>A0ABS7BL10</accession>
<comment type="caution">
    <text evidence="3">The sequence shown here is derived from an EMBL/GenBank/DDBJ whole genome shotgun (WGS) entry which is preliminary data.</text>
</comment>
<dbReference type="Pfam" id="PF13692">
    <property type="entry name" value="Glyco_trans_1_4"/>
    <property type="match status" value="1"/>
</dbReference>
<dbReference type="PANTHER" id="PTHR45947">
    <property type="entry name" value="SULFOQUINOVOSYL TRANSFERASE SQD2"/>
    <property type="match status" value="1"/>
</dbReference>
<dbReference type="SUPFAM" id="SSF53756">
    <property type="entry name" value="UDP-Glycosyltransferase/glycogen phosphorylase"/>
    <property type="match status" value="1"/>
</dbReference>
<evidence type="ECO:0000313" key="3">
    <source>
        <dbReference type="EMBL" id="MBW6530287.1"/>
    </source>
</evidence>
<dbReference type="InterPro" id="IPR028098">
    <property type="entry name" value="Glyco_trans_4-like_N"/>
</dbReference>
<dbReference type="PANTHER" id="PTHR45947:SF3">
    <property type="entry name" value="SULFOQUINOVOSYL TRANSFERASE SQD2"/>
    <property type="match status" value="1"/>
</dbReference>
<sequence>MATIVTRVRDRAPAPVPAPASTRPPRIALFSGNYNYVRDGANRALNRLVGDLEQRGAHVRVYSPTAREPAFAAAGTLVSVPSVSLPGRGEYRLGLGLPRGVRADLRRFAPDLIHVSAPDWTGAAAQRFAQAERLPLVASLHTRFETYAAFYGAGLIRPLLERHLERFYARCDRVLVPTLPILEEFVAAGAGARARLWSRGVDRAQFDPARRDLGWRRAHGIADDACAILFFGRLVREKGVADYAQVIEALATAGVAVRPLVVGDGPELAALRRRLPQAVTTGHLAGAELGRAVASADIFFNPSVTEAFGNVTLEAMAAGLPIVSVDVASARALLGDDGLYYRRGDLAGATEALARLTMFPDRRRLLGRRVRVASAGWSWERASAMVWDTYHELLAERGDGR</sequence>
<dbReference type="Gene3D" id="3.40.50.2000">
    <property type="entry name" value="Glycogen Phosphorylase B"/>
    <property type="match status" value="2"/>
</dbReference>
<dbReference type="CDD" id="cd03814">
    <property type="entry name" value="GT4-like"/>
    <property type="match status" value="1"/>
</dbReference>